<accession>A0ABT4PKY1</accession>
<dbReference type="Proteomes" id="UP001141933">
    <property type="component" value="Unassembled WGS sequence"/>
</dbReference>
<sequence>MNEKRTARLELRLTFEEKEKLSKMAQERGKTIAQIIRELVINDKLVTKTDVQTVIELKRIGNNINQIAKQINLIPHEDNIKLYLQELHDILNMLSVITKKLV</sequence>
<dbReference type="RefSeq" id="WP_269878963.1">
    <property type="nucleotide sequence ID" value="NZ_JAPZVM010000016.1"/>
</dbReference>
<evidence type="ECO:0000313" key="1">
    <source>
        <dbReference type="EMBL" id="MCZ8373634.1"/>
    </source>
</evidence>
<dbReference type="InterPro" id="IPR053842">
    <property type="entry name" value="NikA-like"/>
</dbReference>
<protein>
    <submittedName>
        <fullName evidence="1">Plasmid mobilization relaxosome protein MobC</fullName>
    </submittedName>
</protein>
<evidence type="ECO:0000313" key="2">
    <source>
        <dbReference type="Proteomes" id="UP001141933"/>
    </source>
</evidence>
<name>A0ABT4PKY1_9BACT</name>
<keyword evidence="2" id="KW-1185">Reference proteome</keyword>
<dbReference type="Pfam" id="PF21983">
    <property type="entry name" value="NikA-like"/>
    <property type="match status" value="1"/>
</dbReference>
<dbReference type="EMBL" id="JAPZVM010000016">
    <property type="protein sequence ID" value="MCZ8373634.1"/>
    <property type="molecule type" value="Genomic_DNA"/>
</dbReference>
<gene>
    <name evidence="1" type="primary">mobC</name>
    <name evidence="1" type="ORF">O6P32_13095</name>
</gene>
<comment type="caution">
    <text evidence="1">The sequence shown here is derived from an EMBL/GenBank/DDBJ whole genome shotgun (WGS) entry which is preliminary data.</text>
</comment>
<organism evidence="1 2">
    <name type="scientific">Phocaeicola acetigenes</name>
    <dbReference type="NCBI Taxonomy" id="3016083"/>
    <lineage>
        <taxon>Bacteria</taxon>
        <taxon>Pseudomonadati</taxon>
        <taxon>Bacteroidota</taxon>
        <taxon>Bacteroidia</taxon>
        <taxon>Bacteroidales</taxon>
        <taxon>Bacteroidaceae</taxon>
        <taxon>Phocaeicola</taxon>
    </lineage>
</organism>
<reference evidence="1" key="1">
    <citation type="submission" date="2022-12" db="EMBL/GenBank/DDBJ databases">
        <title>Phocaeicola acetigenes sp. nov., isolated feces from a healthy human.</title>
        <authorList>
            <person name="Do H."/>
            <person name="Ha Y.B."/>
            <person name="Kim J.-S."/>
            <person name="Suh M.K."/>
            <person name="Kim H.S."/>
            <person name="Lee J.-S."/>
        </authorList>
    </citation>
    <scope>NUCLEOTIDE SEQUENCE</scope>
    <source>
        <strain evidence="1">KGMB11183</strain>
    </source>
</reference>
<proteinExistence type="predicted"/>